<dbReference type="PANTHER" id="PTHR31845">
    <property type="entry name" value="FINGER DOMAIN PROTEIN, PUTATIVE-RELATED"/>
    <property type="match status" value="1"/>
</dbReference>
<dbReference type="GO" id="GO:0008270">
    <property type="term" value="F:zinc ion binding"/>
    <property type="evidence" value="ECO:0007669"/>
    <property type="project" value="InterPro"/>
</dbReference>
<dbReference type="OrthoDB" id="1600564at2759"/>
<protein>
    <recommendedName>
        <fullName evidence="8">Zn(2)-C6 fungal-type domain-containing protein</fullName>
    </recommendedName>
</protein>
<dbReference type="Gene3D" id="4.10.240.10">
    <property type="entry name" value="Zn(2)-C6 fungal-type DNA-binding domain"/>
    <property type="match status" value="1"/>
</dbReference>
<proteinExistence type="predicted"/>
<evidence type="ECO:0000256" key="5">
    <source>
        <dbReference type="ARBA" id="ARBA00023242"/>
    </source>
</evidence>
<name>A0A2J6SE88_HYAVF</name>
<evidence type="ECO:0000256" key="1">
    <source>
        <dbReference type="ARBA" id="ARBA00004123"/>
    </source>
</evidence>
<keyword evidence="3" id="KW-0238">DNA-binding</keyword>
<keyword evidence="5" id="KW-0539">Nucleus</keyword>
<dbReference type="SUPFAM" id="SSF57701">
    <property type="entry name" value="Zn2/Cys6 DNA-binding domain"/>
    <property type="match status" value="1"/>
</dbReference>
<keyword evidence="7" id="KW-1185">Reference proteome</keyword>
<dbReference type="PANTHER" id="PTHR31845:SF32">
    <property type="entry name" value="MISCELLANEOUS ZN(II)2CYS6 TRANSCRIPTION FACTOR (EUROFUNG)-RELATED"/>
    <property type="match status" value="1"/>
</dbReference>
<reference evidence="6 7" key="1">
    <citation type="submission" date="2016-04" db="EMBL/GenBank/DDBJ databases">
        <title>A degradative enzymes factory behind the ericoid mycorrhizal symbiosis.</title>
        <authorList>
            <consortium name="DOE Joint Genome Institute"/>
            <person name="Martino E."/>
            <person name="Morin E."/>
            <person name="Grelet G."/>
            <person name="Kuo A."/>
            <person name="Kohler A."/>
            <person name="Daghino S."/>
            <person name="Barry K."/>
            <person name="Choi C."/>
            <person name="Cichocki N."/>
            <person name="Clum A."/>
            <person name="Copeland A."/>
            <person name="Hainaut M."/>
            <person name="Haridas S."/>
            <person name="Labutti K."/>
            <person name="Lindquist E."/>
            <person name="Lipzen A."/>
            <person name="Khouja H.-R."/>
            <person name="Murat C."/>
            <person name="Ohm R."/>
            <person name="Olson A."/>
            <person name="Spatafora J."/>
            <person name="Veneault-Fourrey C."/>
            <person name="Henrissat B."/>
            <person name="Grigoriev I."/>
            <person name="Martin F."/>
            <person name="Perotto S."/>
        </authorList>
    </citation>
    <scope>NUCLEOTIDE SEQUENCE [LARGE SCALE GENOMIC DNA]</scope>
    <source>
        <strain evidence="6 7">F</strain>
    </source>
</reference>
<sequence length="578" mass="64619">MDQQTGLVPAPYGRACIGCVKAKCKCVYQNGANNCERCLRLDRECQSSGSTRKRKKKVNTLEAKVDGILSLLQAVNEPTKQDFLGAAISQDSTPSSFTGGSNNNNVTPAASDFSRNASEYLSSSSYSGIGPSVEEAEQYLTDFCAQKLIHFAFIYLPPTTTIKQLQQERPFLFLTIMAVSAKSGTQRLALGHEIKHLLLRELVFNPEGNLDLLLGMLVLITWGHDQFIQTQLTSRFTHLAVSMVFDLRLNKPPLKGPFLILDISDEDNVQAHHSARSMEERRAVLACFLLSSIVSWYFAKNDALHWTPHMDECLAALLNERECLADEIFAHQVQLQVIVHKVAKLSNEYTESFEIPKATLPIYLKAFRSQLLGVQQSFSPEAAQNAYIHRTSTSIDALALLKQPLVSNTTEFTRLDCLSTCLTSLKSWFDIFFAIPPSQFLNLSFPYFSQMINGIVLLHRLSTFEDPAWDCRIVRETIDILDVLDRLIGSFKMLQVESGEGSAGELFGKMAMVFEWVRNTSRSKLTGAEEAEGSCGTEGVQIVVEEIGEMGMQDMMGVVDDSWLNEMLGSWNYDFMSR</sequence>
<accession>A0A2J6SE88</accession>
<evidence type="ECO:0000313" key="7">
    <source>
        <dbReference type="Proteomes" id="UP000235786"/>
    </source>
</evidence>
<dbReference type="GO" id="GO:0000981">
    <property type="term" value="F:DNA-binding transcription factor activity, RNA polymerase II-specific"/>
    <property type="evidence" value="ECO:0007669"/>
    <property type="project" value="InterPro"/>
</dbReference>
<dbReference type="GO" id="GO:0000976">
    <property type="term" value="F:transcription cis-regulatory region binding"/>
    <property type="evidence" value="ECO:0007669"/>
    <property type="project" value="TreeGrafter"/>
</dbReference>
<evidence type="ECO:0000313" key="6">
    <source>
        <dbReference type="EMBL" id="PMD49081.1"/>
    </source>
</evidence>
<keyword evidence="2" id="KW-0805">Transcription regulation</keyword>
<dbReference type="Proteomes" id="UP000235786">
    <property type="component" value="Unassembled WGS sequence"/>
</dbReference>
<gene>
    <name evidence="6" type="ORF">L207DRAFT_477803</name>
</gene>
<dbReference type="InterPro" id="IPR051089">
    <property type="entry name" value="prtT"/>
</dbReference>
<evidence type="ECO:0008006" key="8">
    <source>
        <dbReference type="Google" id="ProtNLM"/>
    </source>
</evidence>
<dbReference type="STRING" id="1149755.A0A2J6SE88"/>
<evidence type="ECO:0000256" key="3">
    <source>
        <dbReference type="ARBA" id="ARBA00023125"/>
    </source>
</evidence>
<dbReference type="CDD" id="cd12148">
    <property type="entry name" value="fungal_TF_MHR"/>
    <property type="match status" value="1"/>
</dbReference>
<keyword evidence="4" id="KW-0804">Transcription</keyword>
<dbReference type="GO" id="GO:0005634">
    <property type="term" value="C:nucleus"/>
    <property type="evidence" value="ECO:0007669"/>
    <property type="project" value="UniProtKB-SubCell"/>
</dbReference>
<dbReference type="EMBL" id="KZ613937">
    <property type="protein sequence ID" value="PMD49081.1"/>
    <property type="molecule type" value="Genomic_DNA"/>
</dbReference>
<dbReference type="InterPro" id="IPR036864">
    <property type="entry name" value="Zn2-C6_fun-type_DNA-bd_sf"/>
</dbReference>
<evidence type="ECO:0000256" key="4">
    <source>
        <dbReference type="ARBA" id="ARBA00023163"/>
    </source>
</evidence>
<organism evidence="6 7">
    <name type="scientific">Hyaloscypha variabilis (strain UAMH 11265 / GT02V1 / F)</name>
    <name type="common">Meliniomyces variabilis</name>
    <dbReference type="NCBI Taxonomy" id="1149755"/>
    <lineage>
        <taxon>Eukaryota</taxon>
        <taxon>Fungi</taxon>
        <taxon>Dikarya</taxon>
        <taxon>Ascomycota</taxon>
        <taxon>Pezizomycotina</taxon>
        <taxon>Leotiomycetes</taxon>
        <taxon>Helotiales</taxon>
        <taxon>Hyaloscyphaceae</taxon>
        <taxon>Hyaloscypha</taxon>
        <taxon>Hyaloscypha variabilis</taxon>
    </lineage>
</organism>
<evidence type="ECO:0000256" key="2">
    <source>
        <dbReference type="ARBA" id="ARBA00023015"/>
    </source>
</evidence>
<dbReference type="AlphaFoldDB" id="A0A2J6SE88"/>
<comment type="subcellular location">
    <subcellularLocation>
        <location evidence="1">Nucleus</location>
    </subcellularLocation>
</comment>